<evidence type="ECO:0000256" key="2">
    <source>
        <dbReference type="SAM" id="MobiDB-lite"/>
    </source>
</evidence>
<evidence type="ECO:0000256" key="1">
    <source>
        <dbReference type="SAM" id="Coils"/>
    </source>
</evidence>
<evidence type="ECO:0000313" key="3">
    <source>
        <dbReference type="EMBL" id="KAF1973523.1"/>
    </source>
</evidence>
<keyword evidence="4" id="KW-1185">Reference proteome</keyword>
<name>A0A6A5V7Y3_9PLEO</name>
<feature type="region of interest" description="Disordered" evidence="2">
    <location>
        <begin position="1"/>
        <end position="20"/>
    </location>
</feature>
<gene>
    <name evidence="3" type="ORF">BU23DRAFT_568215</name>
</gene>
<keyword evidence="1" id="KW-0175">Coiled coil</keyword>
<accession>A0A6A5V7Y3</accession>
<dbReference type="Proteomes" id="UP000800036">
    <property type="component" value="Unassembled WGS sequence"/>
</dbReference>
<protein>
    <submittedName>
        <fullName evidence="3">Uncharacterized protein</fullName>
    </submittedName>
</protein>
<evidence type="ECO:0000313" key="4">
    <source>
        <dbReference type="Proteomes" id="UP000800036"/>
    </source>
</evidence>
<dbReference type="AlphaFoldDB" id="A0A6A5V7Y3"/>
<feature type="region of interest" description="Disordered" evidence="2">
    <location>
        <begin position="214"/>
        <end position="240"/>
    </location>
</feature>
<feature type="coiled-coil region" evidence="1">
    <location>
        <begin position="131"/>
        <end position="158"/>
    </location>
</feature>
<proteinExistence type="predicted"/>
<sequence length="383" mass="42848">MTTPNTPSKPAKKRGIHMLGSDGETAILNAPLKSSKKQKQQTYPAHELLAMAKAKIAAIRAKYHPEDNDPDWAPDGTGADDARDEADEEFYATTTLSEGVEDLEGGAEEASGDEEAIQHAEGVRLTKKDAKQTARLRNEALERRNAQLERDTQERIDRFEYDVEFPEDVRDDEIHNKFLADMPTGGYCILEPDARGRVTQDAEDTFRDDQTRRTMGLTSQQPCRGMLKDPKDPNQRIPCPGSISKNQRICRICMYSRLDSGEEWANISRPKRGFIADIGVQSSGNVFTIQVMPSFELLCKRGSITVSPHAEQRIVRILTKQVMEHVLHVLETSPRQIDANASRPNEAGSTKKLGAGLCVHCGFTKKKSLNISYTFWPCIRSYV</sequence>
<reference evidence="3" key="1">
    <citation type="journal article" date="2020" name="Stud. Mycol.">
        <title>101 Dothideomycetes genomes: a test case for predicting lifestyles and emergence of pathogens.</title>
        <authorList>
            <person name="Haridas S."/>
            <person name="Albert R."/>
            <person name="Binder M."/>
            <person name="Bloem J."/>
            <person name="Labutti K."/>
            <person name="Salamov A."/>
            <person name="Andreopoulos B."/>
            <person name="Baker S."/>
            <person name="Barry K."/>
            <person name="Bills G."/>
            <person name="Bluhm B."/>
            <person name="Cannon C."/>
            <person name="Castanera R."/>
            <person name="Culley D."/>
            <person name="Daum C."/>
            <person name="Ezra D."/>
            <person name="Gonzalez J."/>
            <person name="Henrissat B."/>
            <person name="Kuo A."/>
            <person name="Liang C."/>
            <person name="Lipzen A."/>
            <person name="Lutzoni F."/>
            <person name="Magnuson J."/>
            <person name="Mondo S."/>
            <person name="Nolan M."/>
            <person name="Ohm R."/>
            <person name="Pangilinan J."/>
            <person name="Park H.-J."/>
            <person name="Ramirez L."/>
            <person name="Alfaro M."/>
            <person name="Sun H."/>
            <person name="Tritt A."/>
            <person name="Yoshinaga Y."/>
            <person name="Zwiers L.-H."/>
            <person name="Turgeon B."/>
            <person name="Goodwin S."/>
            <person name="Spatafora J."/>
            <person name="Crous P."/>
            <person name="Grigoriev I."/>
        </authorList>
    </citation>
    <scope>NUCLEOTIDE SEQUENCE</scope>
    <source>
        <strain evidence="3">CBS 107.79</strain>
    </source>
</reference>
<dbReference type="EMBL" id="ML976680">
    <property type="protein sequence ID" value="KAF1973523.1"/>
    <property type="molecule type" value="Genomic_DNA"/>
</dbReference>
<feature type="region of interest" description="Disordered" evidence="2">
    <location>
        <begin position="61"/>
        <end position="86"/>
    </location>
</feature>
<organism evidence="3 4">
    <name type="scientific">Bimuria novae-zelandiae CBS 107.79</name>
    <dbReference type="NCBI Taxonomy" id="1447943"/>
    <lineage>
        <taxon>Eukaryota</taxon>
        <taxon>Fungi</taxon>
        <taxon>Dikarya</taxon>
        <taxon>Ascomycota</taxon>
        <taxon>Pezizomycotina</taxon>
        <taxon>Dothideomycetes</taxon>
        <taxon>Pleosporomycetidae</taxon>
        <taxon>Pleosporales</taxon>
        <taxon>Massarineae</taxon>
        <taxon>Didymosphaeriaceae</taxon>
        <taxon>Bimuria</taxon>
    </lineage>
</organism>